<dbReference type="Proteomes" id="UP001501116">
    <property type="component" value="Unassembled WGS sequence"/>
</dbReference>
<keyword evidence="3" id="KW-1185">Reference proteome</keyword>
<name>A0ABN2RG91_9PSEU</name>
<evidence type="ECO:0000313" key="3">
    <source>
        <dbReference type="Proteomes" id="UP001501116"/>
    </source>
</evidence>
<dbReference type="EMBL" id="BAAANN010000019">
    <property type="protein sequence ID" value="GAA1968645.1"/>
    <property type="molecule type" value="Genomic_DNA"/>
</dbReference>
<organism evidence="2 3">
    <name type="scientific">Amycolatopsis minnesotensis</name>
    <dbReference type="NCBI Taxonomy" id="337894"/>
    <lineage>
        <taxon>Bacteria</taxon>
        <taxon>Bacillati</taxon>
        <taxon>Actinomycetota</taxon>
        <taxon>Actinomycetes</taxon>
        <taxon>Pseudonocardiales</taxon>
        <taxon>Pseudonocardiaceae</taxon>
        <taxon>Amycolatopsis</taxon>
    </lineage>
</organism>
<protein>
    <submittedName>
        <fullName evidence="2">Uncharacterized protein</fullName>
    </submittedName>
</protein>
<comment type="caution">
    <text evidence="2">The sequence shown here is derived from an EMBL/GenBank/DDBJ whole genome shotgun (WGS) entry which is preliminary data.</text>
</comment>
<sequence>MSPLSRRSSWRSSASEPEAEGGRVIRFPRKCSSRIDRRAPILAGRVWILVVAEVEVLGEFGQLADFSWASTPAATITRSGPGDPLRSVTTFGYGQ</sequence>
<feature type="region of interest" description="Disordered" evidence="1">
    <location>
        <begin position="1"/>
        <end position="23"/>
    </location>
</feature>
<evidence type="ECO:0000313" key="2">
    <source>
        <dbReference type="EMBL" id="GAA1968645.1"/>
    </source>
</evidence>
<reference evidence="2 3" key="1">
    <citation type="journal article" date="2019" name="Int. J. Syst. Evol. Microbiol.">
        <title>The Global Catalogue of Microorganisms (GCM) 10K type strain sequencing project: providing services to taxonomists for standard genome sequencing and annotation.</title>
        <authorList>
            <consortium name="The Broad Institute Genomics Platform"/>
            <consortium name="The Broad Institute Genome Sequencing Center for Infectious Disease"/>
            <person name="Wu L."/>
            <person name="Ma J."/>
        </authorList>
    </citation>
    <scope>NUCLEOTIDE SEQUENCE [LARGE SCALE GENOMIC DNA]</scope>
    <source>
        <strain evidence="2 3">JCM 14545</strain>
    </source>
</reference>
<accession>A0ABN2RG91</accession>
<proteinExistence type="predicted"/>
<evidence type="ECO:0000256" key="1">
    <source>
        <dbReference type="SAM" id="MobiDB-lite"/>
    </source>
</evidence>
<feature type="compositionally biased region" description="Low complexity" evidence="1">
    <location>
        <begin position="1"/>
        <end position="16"/>
    </location>
</feature>
<gene>
    <name evidence="2" type="ORF">GCM10009754_47100</name>
</gene>